<reference evidence="2" key="1">
    <citation type="submission" date="2021-07" db="EMBL/GenBank/DDBJ databases">
        <authorList>
            <person name="Durling M."/>
        </authorList>
    </citation>
    <scope>NUCLEOTIDE SEQUENCE</scope>
</reference>
<dbReference type="PANTHER" id="PTHR38698">
    <property type="entry name" value="EXPRESSED PROTEIN"/>
    <property type="match status" value="1"/>
</dbReference>
<name>A0A9N9Q3U5_9HELO</name>
<feature type="compositionally biased region" description="Basic and acidic residues" evidence="1">
    <location>
        <begin position="103"/>
        <end position="117"/>
    </location>
</feature>
<proteinExistence type="predicted"/>
<gene>
    <name evidence="2" type="ORF">HYALB_00002798</name>
</gene>
<feature type="region of interest" description="Disordered" evidence="1">
    <location>
        <begin position="91"/>
        <end position="194"/>
    </location>
</feature>
<evidence type="ECO:0000256" key="1">
    <source>
        <dbReference type="SAM" id="MobiDB-lite"/>
    </source>
</evidence>
<dbReference type="AlphaFoldDB" id="A0A9N9Q3U5"/>
<protein>
    <submittedName>
        <fullName evidence="2">Uncharacterized protein</fullName>
    </submittedName>
</protein>
<organism evidence="2 3">
    <name type="scientific">Hymenoscyphus albidus</name>
    <dbReference type="NCBI Taxonomy" id="595503"/>
    <lineage>
        <taxon>Eukaryota</taxon>
        <taxon>Fungi</taxon>
        <taxon>Dikarya</taxon>
        <taxon>Ascomycota</taxon>
        <taxon>Pezizomycotina</taxon>
        <taxon>Leotiomycetes</taxon>
        <taxon>Helotiales</taxon>
        <taxon>Helotiaceae</taxon>
        <taxon>Hymenoscyphus</taxon>
    </lineage>
</organism>
<feature type="compositionally biased region" description="Polar residues" evidence="1">
    <location>
        <begin position="118"/>
        <end position="129"/>
    </location>
</feature>
<sequence>MFIPTFHPLHFSATLLFSHPPAGSRLPASRGDRPNATSRTPRTYFAYPPALRALTSTNFPPPRPLSPPEAVLCFPACGILAKIMPEEHLTLEPPRRTSISDPGAHDLESSDSDDHFSDAQSGLEQSGATSPVPITRVEKVDNEPSYGEVPGTAAYNMRENDAEPDQIAVIPDEKESSDSTPKEPTSTPGGQPIPITIVEKVDLATPSFGEVPGTAAHEKRLADAVPDLVVKSGERSQSPSSNRFRANSTPGDLPIPTTKVEKVDSKPSHGEIPGTEAFELRKGDAEPDQVEEVGDAPGKDSQISYPSEPLTESGSPTSPVARSPKSPSMSHARRKSSGASKAAVPMDDYNEEEDGSDGGFGDDFDDFEEGGEDEDFGDFDDGFKEAEAAPPIKQSLPATPAYPVLDFANLGSSHEIMAATEPYMNALFPPDTIDTSVLPPMNAENPIFLTSRSASLWSQLVAPPPLQPPNWIRSRIRRLFLVSLGVPVDLDEILPASKQKKLILPSIHLNPPSTSPRTSTDSRSVTRLKNDNASSTSLDSQGKPARSDSKRRRGPPPAPQLDLVSARQLCTITDQALNGLTAEELKGHVKKLEAMRVTAKEVLDYWTKRTDEKLGDREAFEGVIENLVKHARKTRK</sequence>
<feature type="region of interest" description="Disordered" evidence="1">
    <location>
        <begin position="225"/>
        <end position="383"/>
    </location>
</feature>
<dbReference type="Proteomes" id="UP000701801">
    <property type="component" value="Unassembled WGS sequence"/>
</dbReference>
<feature type="compositionally biased region" description="Basic and acidic residues" evidence="1">
    <location>
        <begin position="259"/>
        <end position="269"/>
    </location>
</feature>
<evidence type="ECO:0000313" key="3">
    <source>
        <dbReference type="Proteomes" id="UP000701801"/>
    </source>
</evidence>
<evidence type="ECO:0000313" key="2">
    <source>
        <dbReference type="EMBL" id="CAG8974159.1"/>
    </source>
</evidence>
<dbReference type="OrthoDB" id="5378975at2759"/>
<feature type="compositionally biased region" description="Polar residues" evidence="1">
    <location>
        <begin position="531"/>
        <end position="540"/>
    </location>
</feature>
<dbReference type="EMBL" id="CAJVRM010000093">
    <property type="protein sequence ID" value="CAG8974159.1"/>
    <property type="molecule type" value="Genomic_DNA"/>
</dbReference>
<accession>A0A9N9Q3U5</accession>
<dbReference type="Pfam" id="PF17104">
    <property type="entry name" value="YBL010C_LAA2"/>
    <property type="match status" value="1"/>
</dbReference>
<keyword evidence="3" id="KW-1185">Reference proteome</keyword>
<feature type="compositionally biased region" description="Basic and acidic residues" evidence="1">
    <location>
        <begin position="171"/>
        <end position="181"/>
    </location>
</feature>
<comment type="caution">
    <text evidence="2">The sequence shown here is derived from an EMBL/GenBank/DDBJ whole genome shotgun (WGS) entry which is preliminary data.</text>
</comment>
<feature type="compositionally biased region" description="Low complexity" evidence="1">
    <location>
        <begin position="511"/>
        <end position="527"/>
    </location>
</feature>
<feature type="region of interest" description="Disordered" evidence="1">
    <location>
        <begin position="505"/>
        <end position="562"/>
    </location>
</feature>
<feature type="compositionally biased region" description="Polar residues" evidence="1">
    <location>
        <begin position="235"/>
        <end position="250"/>
    </location>
</feature>
<dbReference type="InterPro" id="IPR031355">
    <property type="entry name" value="YBL010C/LAA2-like"/>
</dbReference>
<feature type="compositionally biased region" description="Polar residues" evidence="1">
    <location>
        <begin position="301"/>
        <end position="329"/>
    </location>
</feature>
<dbReference type="PANTHER" id="PTHR38698:SF1">
    <property type="entry name" value="FUNGAL PROTEIN"/>
    <property type="match status" value="1"/>
</dbReference>
<feature type="compositionally biased region" description="Acidic residues" evidence="1">
    <location>
        <begin position="348"/>
        <end position="380"/>
    </location>
</feature>